<dbReference type="CDD" id="cd21504">
    <property type="entry name" value="PPP2R3A_B-like"/>
    <property type="match status" value="1"/>
</dbReference>
<dbReference type="PROSITE" id="PS50222">
    <property type="entry name" value="EF_HAND_2"/>
    <property type="match status" value="1"/>
</dbReference>
<dbReference type="GO" id="GO:0005509">
    <property type="term" value="F:calcium ion binding"/>
    <property type="evidence" value="ECO:0007669"/>
    <property type="project" value="InterPro"/>
</dbReference>
<dbReference type="GO" id="GO:0000159">
    <property type="term" value="C:protein phosphatase type 2A complex"/>
    <property type="evidence" value="ECO:0007669"/>
    <property type="project" value="TreeGrafter"/>
</dbReference>
<keyword evidence="2" id="KW-0106">Calcium</keyword>
<evidence type="ECO:0000313" key="6">
    <source>
        <dbReference type="Proteomes" id="UP001174909"/>
    </source>
</evidence>
<evidence type="ECO:0000256" key="3">
    <source>
        <dbReference type="SAM" id="MobiDB-lite"/>
    </source>
</evidence>
<dbReference type="SUPFAM" id="SSF47473">
    <property type="entry name" value="EF-hand"/>
    <property type="match status" value="2"/>
</dbReference>
<dbReference type="Pfam" id="PF13499">
    <property type="entry name" value="EF-hand_7"/>
    <property type="match status" value="1"/>
</dbReference>
<dbReference type="InterPro" id="IPR002048">
    <property type="entry name" value="EF_hand_dom"/>
</dbReference>
<dbReference type="Pfam" id="PF21161">
    <property type="entry name" value="P2R3B_EF-hand"/>
    <property type="match status" value="1"/>
</dbReference>
<feature type="region of interest" description="Disordered" evidence="3">
    <location>
        <begin position="585"/>
        <end position="615"/>
    </location>
</feature>
<keyword evidence="6" id="KW-1185">Reference proteome</keyword>
<dbReference type="PROSITE" id="PS00018">
    <property type="entry name" value="EF_HAND_1"/>
    <property type="match status" value="1"/>
</dbReference>
<dbReference type="Pfam" id="PF17958">
    <property type="entry name" value="EF-hand_13"/>
    <property type="match status" value="1"/>
</dbReference>
<reference evidence="5" key="1">
    <citation type="submission" date="2023-03" db="EMBL/GenBank/DDBJ databases">
        <authorList>
            <person name="Steffen K."/>
            <person name="Cardenas P."/>
        </authorList>
    </citation>
    <scope>NUCLEOTIDE SEQUENCE</scope>
</reference>
<dbReference type="PANTHER" id="PTHR14095:SF0">
    <property type="entry name" value="MIP22305P"/>
    <property type="match status" value="1"/>
</dbReference>
<evidence type="ECO:0000256" key="1">
    <source>
        <dbReference type="ARBA" id="ARBA00022723"/>
    </source>
</evidence>
<dbReference type="InterPro" id="IPR048855">
    <property type="entry name" value="P2R3A_B_D_EF-hand"/>
</dbReference>
<feature type="compositionally biased region" description="Acidic residues" evidence="3">
    <location>
        <begin position="586"/>
        <end position="609"/>
    </location>
</feature>
<dbReference type="Gene3D" id="1.10.238.220">
    <property type="match status" value="1"/>
</dbReference>
<dbReference type="FunFam" id="1.10.238.10:FF:000025">
    <property type="entry name" value="serine/threonine-protein phosphatase 2A regulatory subunit B'' subunit alpha"/>
    <property type="match status" value="1"/>
</dbReference>
<dbReference type="FunFam" id="1.10.238.220:FF:000001">
    <property type="entry name" value="Serine/threonine-protein phosphatase 2A regulatory subunit B'' subunit alpha"/>
    <property type="match status" value="1"/>
</dbReference>
<accession>A0AA35W8Z1</accession>
<dbReference type="PANTHER" id="PTHR14095">
    <property type="entry name" value="PHOSPHATASE 2A REGULATORY SUBUNIT-RELATED"/>
    <property type="match status" value="1"/>
</dbReference>
<sequence>MAMVDAMPVPDSRQKVDELFLFWLSEPSTQEMLRNELTKVCRYGNDGVSGGGESPSILDSLVGPSAVTTSVPRSSSPNNSNYRTPSPPLHLSNSPKSPRAKRRAKSPRRSLKYGASSSAATEKTGPSTAFDDTDYFPTPSTSEPDARKTEKAGAPGRADTSAILKDTEQQKARRARSAKSAKLTRSEVIPRFFFPNGRAGEAREESIDGQLEAAANVFQEQPNGEVTMADFHLIVKAMGLPLYWKATLFSACQDGDPTPTDTAATVSLPGLRKTWQRVTRHCHDEPARFVKLMATEGRSYLTESDFELLMQDIVDTHPGLAFLATAPEFHARYIETVISRIFYSVDRSWNNRITVSDLRRSNFLQILRSLEEESDINAVTDYFSYEHFYVIYCKFWELDTDHDLVIGEQDLSRHADHALTPLVIQRIMSGIVTRDKTVPAGKLSYKDFIWFLLSEEDKTTQRSIEYWFRCLDVDGDGVLSLYELQLFYEEVLQRLRELSIECLSVENTVCQVLDMVNPRLKNCISLGDLKACKLTPAFLNTFINVEKYLEFEQRDPVTMARDDVETLCSEWDRYAADQYEILLAEEAGENDTSNADDETGDSDFGEEEKEMLALL</sequence>
<dbReference type="AlphaFoldDB" id="A0AA35W8Z1"/>
<dbReference type="InterPro" id="IPR011992">
    <property type="entry name" value="EF-hand-dom_pair"/>
</dbReference>
<comment type="caution">
    <text evidence="5">The sequence shown here is derived from an EMBL/GenBank/DDBJ whole genome shotgun (WGS) entry which is preliminary data.</text>
</comment>
<evidence type="ECO:0000259" key="4">
    <source>
        <dbReference type="PROSITE" id="PS50222"/>
    </source>
</evidence>
<feature type="compositionally biased region" description="Low complexity" evidence="3">
    <location>
        <begin position="64"/>
        <end position="84"/>
    </location>
</feature>
<organism evidence="5 6">
    <name type="scientific">Geodia barretti</name>
    <name type="common">Barrett's horny sponge</name>
    <dbReference type="NCBI Taxonomy" id="519541"/>
    <lineage>
        <taxon>Eukaryota</taxon>
        <taxon>Metazoa</taxon>
        <taxon>Porifera</taxon>
        <taxon>Demospongiae</taxon>
        <taxon>Heteroscleromorpha</taxon>
        <taxon>Tetractinellida</taxon>
        <taxon>Astrophorina</taxon>
        <taxon>Geodiidae</taxon>
        <taxon>Geodia</taxon>
    </lineage>
</organism>
<proteinExistence type="predicted"/>
<dbReference type="Gene3D" id="1.10.238.10">
    <property type="entry name" value="EF-hand"/>
    <property type="match status" value="1"/>
</dbReference>
<feature type="domain" description="EF-hand" evidence="4">
    <location>
        <begin position="459"/>
        <end position="494"/>
    </location>
</feature>
<evidence type="ECO:0000313" key="5">
    <source>
        <dbReference type="EMBL" id="CAI8003437.1"/>
    </source>
</evidence>
<gene>
    <name evidence="5" type="ORF">GBAR_LOCUS3651</name>
</gene>
<dbReference type="EMBL" id="CASHTH010000520">
    <property type="protein sequence ID" value="CAI8003437.1"/>
    <property type="molecule type" value="Genomic_DNA"/>
</dbReference>
<protein>
    <submittedName>
        <fullName evidence="5">Serine/threonine-protein phosphatase 2A regulatory subunit B'' subunit beta</fullName>
    </submittedName>
</protein>
<keyword evidence="1" id="KW-0479">Metal-binding</keyword>
<dbReference type="Gene3D" id="1.10.238.230">
    <property type="match status" value="1"/>
</dbReference>
<evidence type="ECO:0000256" key="2">
    <source>
        <dbReference type="ARBA" id="ARBA00022837"/>
    </source>
</evidence>
<feature type="compositionally biased region" description="Polar residues" evidence="3">
    <location>
        <begin position="115"/>
        <end position="127"/>
    </location>
</feature>
<name>A0AA35W8Z1_GEOBA</name>
<dbReference type="Proteomes" id="UP001174909">
    <property type="component" value="Unassembled WGS sequence"/>
</dbReference>
<dbReference type="InterPro" id="IPR018247">
    <property type="entry name" value="EF_Hand_1_Ca_BS"/>
</dbReference>
<feature type="compositionally biased region" description="Basic residues" evidence="3">
    <location>
        <begin position="98"/>
        <end position="111"/>
    </location>
</feature>
<dbReference type="GO" id="GO:0019888">
    <property type="term" value="F:protein phosphatase regulator activity"/>
    <property type="evidence" value="ECO:0007669"/>
    <property type="project" value="TreeGrafter"/>
</dbReference>
<feature type="region of interest" description="Disordered" evidence="3">
    <location>
        <begin position="48"/>
        <end position="181"/>
    </location>
</feature>
<dbReference type="InterPro" id="IPR041534">
    <property type="entry name" value="EF-hand_13"/>
</dbReference>